<dbReference type="InterPro" id="IPR013087">
    <property type="entry name" value="Znf_C2H2_type"/>
</dbReference>
<keyword evidence="1" id="KW-0479">Metal-binding</keyword>
<evidence type="ECO:0000313" key="5">
    <source>
        <dbReference type="Proteomes" id="UP000749646"/>
    </source>
</evidence>
<keyword evidence="1" id="KW-0862">Zinc</keyword>
<evidence type="ECO:0000259" key="3">
    <source>
        <dbReference type="PROSITE" id="PS50157"/>
    </source>
</evidence>
<sequence>MECKNKHTRDSHVLDCHDGGARRADKLACPVDTCGADFQSRFRYEDHLRSKHVQSEAVPHLCPLCDQSFENSTVTSTSTSSIKSKKIPQPLNPTPTLRLS</sequence>
<protein>
    <recommendedName>
        <fullName evidence="3">C2H2-type domain-containing protein</fullName>
    </recommendedName>
</protein>
<organism evidence="4 5">
    <name type="scientific">Modicella reniformis</name>
    <dbReference type="NCBI Taxonomy" id="1440133"/>
    <lineage>
        <taxon>Eukaryota</taxon>
        <taxon>Fungi</taxon>
        <taxon>Fungi incertae sedis</taxon>
        <taxon>Mucoromycota</taxon>
        <taxon>Mortierellomycotina</taxon>
        <taxon>Mortierellomycetes</taxon>
        <taxon>Mortierellales</taxon>
        <taxon>Mortierellaceae</taxon>
        <taxon>Modicella</taxon>
    </lineage>
</organism>
<feature type="region of interest" description="Disordered" evidence="2">
    <location>
        <begin position="76"/>
        <end position="100"/>
    </location>
</feature>
<dbReference type="PROSITE" id="PS50157">
    <property type="entry name" value="ZINC_FINGER_C2H2_2"/>
    <property type="match status" value="1"/>
</dbReference>
<dbReference type="Proteomes" id="UP000749646">
    <property type="component" value="Unassembled WGS sequence"/>
</dbReference>
<feature type="domain" description="C2H2-type" evidence="3">
    <location>
        <begin position="27"/>
        <end position="57"/>
    </location>
</feature>
<dbReference type="EMBL" id="JAAAHW010010750">
    <property type="protein sequence ID" value="KAF9923133.1"/>
    <property type="molecule type" value="Genomic_DNA"/>
</dbReference>
<comment type="caution">
    <text evidence="4">The sequence shown here is derived from an EMBL/GenBank/DDBJ whole genome shotgun (WGS) entry which is preliminary data.</text>
</comment>
<evidence type="ECO:0000256" key="1">
    <source>
        <dbReference type="PROSITE-ProRule" id="PRU00042"/>
    </source>
</evidence>
<dbReference type="Gene3D" id="3.30.160.60">
    <property type="entry name" value="Classic Zinc Finger"/>
    <property type="match status" value="1"/>
</dbReference>
<proteinExistence type="predicted"/>
<accession>A0A9P6IKR5</accession>
<dbReference type="PROSITE" id="PS00028">
    <property type="entry name" value="ZINC_FINGER_C2H2_1"/>
    <property type="match status" value="1"/>
</dbReference>
<dbReference type="AlphaFoldDB" id="A0A9P6IKR5"/>
<keyword evidence="5" id="KW-1185">Reference proteome</keyword>
<keyword evidence="1" id="KW-0863">Zinc-finger</keyword>
<dbReference type="OrthoDB" id="7852576at2759"/>
<evidence type="ECO:0000256" key="2">
    <source>
        <dbReference type="SAM" id="MobiDB-lite"/>
    </source>
</evidence>
<feature type="non-terminal residue" evidence="4">
    <location>
        <position position="100"/>
    </location>
</feature>
<evidence type="ECO:0000313" key="4">
    <source>
        <dbReference type="EMBL" id="KAF9923133.1"/>
    </source>
</evidence>
<name>A0A9P6IKR5_9FUNG</name>
<reference evidence="4" key="1">
    <citation type="journal article" date="2020" name="Fungal Divers.">
        <title>Resolving the Mortierellaceae phylogeny through synthesis of multi-gene phylogenetics and phylogenomics.</title>
        <authorList>
            <person name="Vandepol N."/>
            <person name="Liber J."/>
            <person name="Desiro A."/>
            <person name="Na H."/>
            <person name="Kennedy M."/>
            <person name="Barry K."/>
            <person name="Grigoriev I.V."/>
            <person name="Miller A.N."/>
            <person name="O'Donnell K."/>
            <person name="Stajich J.E."/>
            <person name="Bonito G."/>
        </authorList>
    </citation>
    <scope>NUCLEOTIDE SEQUENCE</scope>
    <source>
        <strain evidence="4">MES-2147</strain>
    </source>
</reference>
<gene>
    <name evidence="4" type="ORF">BGZ65_009103</name>
</gene>
<dbReference type="GO" id="GO:0008270">
    <property type="term" value="F:zinc ion binding"/>
    <property type="evidence" value="ECO:0007669"/>
    <property type="project" value="UniProtKB-KW"/>
</dbReference>